<reference evidence="12" key="1">
    <citation type="journal article" date="2010" name="Nature">
        <title>The Amphimedon queenslandica genome and the evolution of animal complexity.</title>
        <authorList>
            <person name="Srivastava M."/>
            <person name="Simakov O."/>
            <person name="Chapman J."/>
            <person name="Fahey B."/>
            <person name="Gauthier M.E."/>
            <person name="Mitros T."/>
            <person name="Richards G.S."/>
            <person name="Conaco C."/>
            <person name="Dacre M."/>
            <person name="Hellsten U."/>
            <person name="Larroux C."/>
            <person name="Putnam N.H."/>
            <person name="Stanke M."/>
            <person name="Adamska M."/>
            <person name="Darling A."/>
            <person name="Degnan S.M."/>
            <person name="Oakley T.H."/>
            <person name="Plachetzki D.C."/>
            <person name="Zhai Y."/>
            <person name="Adamski M."/>
            <person name="Calcino A."/>
            <person name="Cummins S.F."/>
            <person name="Goodstein D.M."/>
            <person name="Harris C."/>
            <person name="Jackson D.J."/>
            <person name="Leys S.P."/>
            <person name="Shu S."/>
            <person name="Woodcroft B.J."/>
            <person name="Vervoort M."/>
            <person name="Kosik K.S."/>
            <person name="Manning G."/>
            <person name="Degnan B.M."/>
            <person name="Rokhsar D.S."/>
        </authorList>
    </citation>
    <scope>NUCLEOTIDE SEQUENCE [LARGE SCALE GENOMIC DNA]</scope>
</reference>
<keyword evidence="7 10" id="KW-0256">Endoplasmic reticulum</keyword>
<evidence type="ECO:0000256" key="5">
    <source>
        <dbReference type="ARBA" id="ARBA00022679"/>
    </source>
</evidence>
<comment type="pathway">
    <text evidence="2 10">Protein modification; protein glycosylation.</text>
</comment>
<feature type="transmembrane region" description="Helical" evidence="10">
    <location>
        <begin position="494"/>
        <end position="519"/>
    </location>
</feature>
<keyword evidence="9 10" id="KW-0472">Membrane</keyword>
<dbReference type="InParanoid" id="A0A1X7UK85"/>
<proteinExistence type="inferred from homology"/>
<dbReference type="PANTHER" id="PTHR12413">
    <property type="entry name" value="DOLICHYL GLYCOSYLTRANSFERASE"/>
    <property type="match status" value="1"/>
</dbReference>
<evidence type="ECO:0000256" key="10">
    <source>
        <dbReference type="RuleBase" id="RU363110"/>
    </source>
</evidence>
<dbReference type="AlphaFoldDB" id="A0A1X7UK85"/>
<dbReference type="PANTHER" id="PTHR12413:SF2">
    <property type="entry name" value="DOLICHYL PYROPHOSPHATE GLC1MAN9GLCNAC2 ALPHA-1,3-GLUCOSYLTRANSFERASE-RELATED"/>
    <property type="match status" value="1"/>
</dbReference>
<reference evidence="11" key="2">
    <citation type="submission" date="2017-05" db="UniProtKB">
        <authorList>
            <consortium name="EnsemblMetazoa"/>
        </authorList>
    </citation>
    <scope>IDENTIFICATION</scope>
</reference>
<evidence type="ECO:0000256" key="2">
    <source>
        <dbReference type="ARBA" id="ARBA00004922"/>
    </source>
</evidence>
<dbReference type="Proteomes" id="UP000007879">
    <property type="component" value="Unassembled WGS sequence"/>
</dbReference>
<accession>A0A1X7UK85</accession>
<keyword evidence="12" id="KW-1185">Reference proteome</keyword>
<evidence type="ECO:0000313" key="11">
    <source>
        <dbReference type="EnsemblMetazoa" id="Aqu2.1.27856_001"/>
    </source>
</evidence>
<feature type="transmembrane region" description="Helical" evidence="10">
    <location>
        <begin position="230"/>
        <end position="250"/>
    </location>
</feature>
<comment type="subcellular location">
    <subcellularLocation>
        <location evidence="1 10">Endoplasmic reticulum membrane</location>
        <topology evidence="1 10">Multi-pass membrane protein</topology>
    </subcellularLocation>
</comment>
<evidence type="ECO:0000256" key="3">
    <source>
        <dbReference type="ARBA" id="ARBA00008715"/>
    </source>
</evidence>
<sequence>MDVALIVFILAATFKILLFPAYKSTDFEVHRNWLAITHSLPVSQWYYEATSEWTLDYPPFFAWFEAILSQVAGLIDPTIVNINNLYYNNFTVVWFQRSTVIITELALCYAIMEYCRVREGFTRGQTQVMKFVLSFQLLANFGLVIIDHIHFQYNGFLFGVLLLSITRIIEGRHLEGAIWFSILLNLKHIFLYISPAYFIYLLKHYCFTKSDDQHKKVETPLLRQFRVDRFLLLGTLILTVFILSFGPFVTMGQLGQVLSRLFPFKRGLCHAYWAPNFWALYNVIDKTLAIIATRLGYTLSITGSMTSGLVGEMSHQVLPSVPPIVTLILTLLTMIPPLLKLWFSKSSSQDFIKVIVLCAYSSFLFGWHVHEKAVLMITIPMSLLALEDKKFTRIYLLLSAIGHISLFPLLYTAAETLIKVCLYALFTISSFFALPMLTLDNAKEDKKKTSKPNPTRSWLLSFPALTTTDSLLLSIVLLFQIFCLCGSFVKFPFLPLLLTSVTCSVGIHWTWIMTLYTYLFN</sequence>
<feature type="transmembrane region" description="Helical" evidence="10">
    <location>
        <begin position="176"/>
        <end position="200"/>
    </location>
</feature>
<evidence type="ECO:0000256" key="4">
    <source>
        <dbReference type="ARBA" id="ARBA00022676"/>
    </source>
</evidence>
<dbReference type="OrthoDB" id="1689333at2759"/>
<dbReference type="GO" id="GO:0006487">
    <property type="term" value="P:protein N-linked glycosylation"/>
    <property type="evidence" value="ECO:0007669"/>
    <property type="project" value="TreeGrafter"/>
</dbReference>
<feature type="transmembrane region" description="Helical" evidence="10">
    <location>
        <begin position="317"/>
        <end position="339"/>
    </location>
</feature>
<evidence type="ECO:0000256" key="8">
    <source>
        <dbReference type="ARBA" id="ARBA00022989"/>
    </source>
</evidence>
<dbReference type="GO" id="GO:0005789">
    <property type="term" value="C:endoplasmic reticulum membrane"/>
    <property type="evidence" value="ECO:0007669"/>
    <property type="project" value="UniProtKB-SubCell"/>
</dbReference>
<evidence type="ECO:0000256" key="6">
    <source>
        <dbReference type="ARBA" id="ARBA00022692"/>
    </source>
</evidence>
<organism evidence="11">
    <name type="scientific">Amphimedon queenslandica</name>
    <name type="common">Sponge</name>
    <dbReference type="NCBI Taxonomy" id="400682"/>
    <lineage>
        <taxon>Eukaryota</taxon>
        <taxon>Metazoa</taxon>
        <taxon>Porifera</taxon>
        <taxon>Demospongiae</taxon>
        <taxon>Heteroscleromorpha</taxon>
        <taxon>Haplosclerida</taxon>
        <taxon>Niphatidae</taxon>
        <taxon>Amphimedon</taxon>
    </lineage>
</organism>
<keyword evidence="8 10" id="KW-1133">Transmembrane helix</keyword>
<dbReference type="EC" id="2.4.1.-" evidence="10"/>
<feature type="transmembrane region" description="Helical" evidence="10">
    <location>
        <begin position="391"/>
        <end position="411"/>
    </location>
</feature>
<evidence type="ECO:0000256" key="7">
    <source>
        <dbReference type="ARBA" id="ARBA00022824"/>
    </source>
</evidence>
<keyword evidence="4 10" id="KW-0328">Glycosyltransferase</keyword>
<dbReference type="GO" id="GO:0042283">
    <property type="term" value="F:dolichyl pyrophosphate Glc1Man9GlcNAc2 alpha-1,3-glucosyltransferase activity"/>
    <property type="evidence" value="ECO:0007669"/>
    <property type="project" value="TreeGrafter"/>
</dbReference>
<evidence type="ECO:0000256" key="9">
    <source>
        <dbReference type="ARBA" id="ARBA00023136"/>
    </source>
</evidence>
<name>A0A1X7UK85_AMPQE</name>
<keyword evidence="5 10" id="KW-0808">Transferase</keyword>
<dbReference type="KEGG" id="aqu:100641641"/>
<dbReference type="InterPro" id="IPR004856">
    <property type="entry name" value="Glyco_trans_ALG6/ALG8"/>
</dbReference>
<dbReference type="EnsemblMetazoa" id="XM_019998267.1">
    <property type="protein sequence ID" value="XP_019853826.1"/>
    <property type="gene ID" value="LOC100641641"/>
</dbReference>
<evidence type="ECO:0000256" key="1">
    <source>
        <dbReference type="ARBA" id="ARBA00004477"/>
    </source>
</evidence>
<comment type="similarity">
    <text evidence="3 10">Belongs to the ALG6/ALG8 glucosyltransferase family.</text>
</comment>
<feature type="transmembrane region" description="Helical" evidence="10">
    <location>
        <begin position="458"/>
        <end position="482"/>
    </location>
</feature>
<feature type="transmembrane region" description="Helical" evidence="10">
    <location>
        <begin position="351"/>
        <end position="370"/>
    </location>
</feature>
<protein>
    <recommendedName>
        <fullName evidence="10">Alpha-1,3-glucosyltransferase</fullName>
        <ecNumber evidence="10">2.4.1.-</ecNumber>
    </recommendedName>
</protein>
<evidence type="ECO:0000313" key="12">
    <source>
        <dbReference type="Proteomes" id="UP000007879"/>
    </source>
</evidence>
<feature type="transmembrane region" description="Helical" evidence="10">
    <location>
        <begin position="127"/>
        <end position="145"/>
    </location>
</feature>
<gene>
    <name evidence="11" type="primary">100641641</name>
</gene>
<dbReference type="STRING" id="400682.A0A1X7UK85"/>
<dbReference type="EnsemblMetazoa" id="Aqu2.1.27856_001">
    <property type="protein sequence ID" value="Aqu2.1.27856_001"/>
    <property type="gene ID" value="Aqu2.1.27856"/>
</dbReference>
<keyword evidence="6 10" id="KW-0812">Transmembrane</keyword>
<dbReference type="Pfam" id="PF03155">
    <property type="entry name" value="Alg6_Alg8"/>
    <property type="match status" value="1"/>
</dbReference>
<dbReference type="UniPathway" id="UPA00378"/>
<feature type="transmembrane region" description="Helical" evidence="10">
    <location>
        <begin position="417"/>
        <end position="437"/>
    </location>
</feature>